<evidence type="ECO:0000259" key="7">
    <source>
        <dbReference type="PROSITE" id="PS51198"/>
    </source>
</evidence>
<protein>
    <submittedName>
        <fullName evidence="8">Helicase</fullName>
    </submittedName>
</protein>
<evidence type="ECO:0000256" key="5">
    <source>
        <dbReference type="PROSITE-ProRule" id="PRU00560"/>
    </source>
</evidence>
<dbReference type="PANTHER" id="PTHR11070:SF45">
    <property type="entry name" value="DNA 3'-5' HELICASE"/>
    <property type="match status" value="1"/>
</dbReference>
<dbReference type="Pfam" id="PF00580">
    <property type="entry name" value="UvrD-helicase"/>
    <property type="match status" value="1"/>
</dbReference>
<feature type="binding site" evidence="5">
    <location>
        <begin position="220"/>
        <end position="227"/>
    </location>
    <ligand>
        <name>ATP</name>
        <dbReference type="ChEBI" id="CHEBI:30616"/>
    </ligand>
</feature>
<evidence type="ECO:0000313" key="8">
    <source>
        <dbReference type="EMBL" id="AOZ45553.1"/>
    </source>
</evidence>
<reference evidence="8 9" key="1">
    <citation type="journal article" date="2016" name="Plant Dis.">
        <title>Improved production of propionic acid using genome shuffling.</title>
        <authorList>
            <person name="Luna-Flores C.H."/>
            <person name="Palfreyman R.W."/>
            <person name="Kromer J.O."/>
            <person name="Nielsen L.K."/>
            <person name="Marcellin E."/>
        </authorList>
    </citation>
    <scope>NUCLEOTIDE SEQUENCE [LARGE SCALE GENOMIC DNA]</scope>
    <source>
        <strain evidence="8 9">F3E8</strain>
    </source>
</reference>
<keyword evidence="1 5" id="KW-0547">Nucleotide-binding</keyword>
<evidence type="ECO:0000256" key="4">
    <source>
        <dbReference type="ARBA" id="ARBA00022840"/>
    </source>
</evidence>
<dbReference type="InterPro" id="IPR027417">
    <property type="entry name" value="P-loop_NTPase"/>
</dbReference>
<dbReference type="PANTHER" id="PTHR11070">
    <property type="entry name" value="UVRD / RECB / PCRA DNA HELICASE FAMILY MEMBER"/>
    <property type="match status" value="1"/>
</dbReference>
<dbReference type="InterPro" id="IPR014016">
    <property type="entry name" value="UvrD-like_ATP-bd"/>
</dbReference>
<evidence type="ECO:0000313" key="9">
    <source>
        <dbReference type="Proteomes" id="UP000178666"/>
    </source>
</evidence>
<evidence type="ECO:0000256" key="3">
    <source>
        <dbReference type="ARBA" id="ARBA00022806"/>
    </source>
</evidence>
<dbReference type="SUPFAM" id="SSF52540">
    <property type="entry name" value="P-loop containing nucleoside triphosphate hydrolases"/>
    <property type="match status" value="1"/>
</dbReference>
<name>A0ABM6FHI1_9ACTN</name>
<organism evidence="8 9">
    <name type="scientific">Acidipropionibacterium acidipropionici</name>
    <dbReference type="NCBI Taxonomy" id="1748"/>
    <lineage>
        <taxon>Bacteria</taxon>
        <taxon>Bacillati</taxon>
        <taxon>Actinomycetota</taxon>
        <taxon>Actinomycetes</taxon>
        <taxon>Propionibacteriales</taxon>
        <taxon>Propionibacteriaceae</taxon>
        <taxon>Acidipropionibacterium</taxon>
    </lineage>
</organism>
<dbReference type="Gene3D" id="3.40.50.300">
    <property type="entry name" value="P-loop containing nucleotide triphosphate hydrolases"/>
    <property type="match status" value="3"/>
</dbReference>
<keyword evidence="9" id="KW-1185">Reference proteome</keyword>
<dbReference type="PROSITE" id="PS51198">
    <property type="entry name" value="UVRD_HELICASE_ATP_BIND"/>
    <property type="match status" value="1"/>
</dbReference>
<feature type="region of interest" description="Disordered" evidence="6">
    <location>
        <begin position="727"/>
        <end position="751"/>
    </location>
</feature>
<dbReference type="GO" id="GO:0004386">
    <property type="term" value="F:helicase activity"/>
    <property type="evidence" value="ECO:0007669"/>
    <property type="project" value="UniProtKB-KW"/>
</dbReference>
<keyword evidence="3 5" id="KW-0347">Helicase</keyword>
<proteinExistence type="predicted"/>
<keyword evidence="2 5" id="KW-0378">Hydrolase</keyword>
<sequence length="751" mass="81127">MTSGSSSTVPADTTVAAEMASEQAHVDRVYAQLRSETEAAKRLARASQEIYHSDRTTWVREEDSTAMYERDAFAYNAARRLAVLDSEHEGLVFGRIDLSDDSEVRHIGRIGVRDADYEPLVIDWRAPAAEAFYRATSTSPMGVVRRRVLRCRDDRVIGIEDDLLDSTKNRDDLPIVGEGALMAALSRARDTRMHSIVATIQAEQDEAIRAPYQGVTTISGGPGTGKTVVALHRAAFLLYSHRARLENGGVLVVGPSSVFMNYIERVLPSLGEDSVTLRAMGELASDVLGLDSDRLDESAAATLKGSLRMIDVIAALAALPLTPDPASLSLRVTIKGEVLILDAKALARTRARILRRNRYNSARQIVETSLLDQLWSKVPPETLSGYELTREDFDEAITSQASYRMFMNAWWPPMTAEQALGRLADPQVVARVATGLSAEDQKVLADSIPTSVDGGRRDWSIADIALLDELVAILGPAPVDLTAEQPVFIEGGEVSELVTVADTLADTRTVDPDDDPQDTFAHVLVDEAQDITPMQWRMLRRRGPQASWTIVGDPAQSAYPFPEETASAVAELTGHAPSRTFRLSKNYRSPAEVFDLAAGVITTVHPDADLPEAVRSTGIRPILRTSSRASLSEDLAATVRTLAGQVEGTIGIICPPSLAQVARDLAAGPLADLSGRVIPLTAMQAKGLEYDAAVVVDPDDLVAEAPGGVRVLYVALTRPTQRLVVTDLSDPTSPAGDHAPWRAALSSHGTD</sequence>
<accession>A0ABM6FHI1</accession>
<evidence type="ECO:0000256" key="1">
    <source>
        <dbReference type="ARBA" id="ARBA00022741"/>
    </source>
</evidence>
<keyword evidence="4 5" id="KW-0067">ATP-binding</keyword>
<evidence type="ECO:0000256" key="6">
    <source>
        <dbReference type="SAM" id="MobiDB-lite"/>
    </source>
</evidence>
<feature type="domain" description="UvrD-like helicase ATP-binding" evidence="7">
    <location>
        <begin position="199"/>
        <end position="590"/>
    </location>
</feature>
<dbReference type="Proteomes" id="UP000178666">
    <property type="component" value="Chromosome"/>
</dbReference>
<evidence type="ECO:0000256" key="2">
    <source>
        <dbReference type="ARBA" id="ARBA00022801"/>
    </source>
</evidence>
<dbReference type="InterPro" id="IPR000212">
    <property type="entry name" value="DNA_helicase_UvrD/REP"/>
</dbReference>
<dbReference type="EMBL" id="CP015970">
    <property type="protein sequence ID" value="AOZ45553.1"/>
    <property type="molecule type" value="Genomic_DNA"/>
</dbReference>
<gene>
    <name evidence="8" type="ORF">A8L58_01180</name>
</gene>